<evidence type="ECO:0000256" key="1">
    <source>
        <dbReference type="ARBA" id="ARBA00006924"/>
    </source>
</evidence>
<dbReference type="EMBL" id="ML975341">
    <property type="protein sequence ID" value="KAF1832347.1"/>
    <property type="molecule type" value="Genomic_DNA"/>
</dbReference>
<gene>
    <name evidence="6" type="ORF">BDW02DRAFT_432613</name>
</gene>
<dbReference type="GO" id="GO:0070403">
    <property type="term" value="F:NAD+ binding"/>
    <property type="evidence" value="ECO:0007669"/>
    <property type="project" value="InterPro"/>
</dbReference>
<dbReference type="Proteomes" id="UP000800040">
    <property type="component" value="Unassembled WGS sequence"/>
</dbReference>
<evidence type="ECO:0000259" key="5">
    <source>
        <dbReference type="PROSITE" id="PS50305"/>
    </source>
</evidence>
<evidence type="ECO:0000256" key="3">
    <source>
        <dbReference type="ARBA" id="ARBA00023027"/>
    </source>
</evidence>
<dbReference type="InterPro" id="IPR003000">
    <property type="entry name" value="Sirtuin"/>
</dbReference>
<keyword evidence="2" id="KW-0808">Transferase</keyword>
<accession>A0A6A5KB35</accession>
<comment type="similarity">
    <text evidence="1">Belongs to the sirtuin family. Class I subfamily.</text>
</comment>
<dbReference type="PANTHER" id="PTHR11085">
    <property type="entry name" value="NAD-DEPENDENT PROTEIN DEACYLASE SIRTUIN-5, MITOCHONDRIAL-RELATED"/>
    <property type="match status" value="1"/>
</dbReference>
<dbReference type="GO" id="GO:0017136">
    <property type="term" value="F:histone deacetylase activity, NAD-dependent"/>
    <property type="evidence" value="ECO:0007669"/>
    <property type="project" value="TreeGrafter"/>
</dbReference>
<protein>
    <submittedName>
        <fullName evidence="6">DHS-like NAD/FAD-binding domain-containing protein</fullName>
    </submittedName>
</protein>
<dbReference type="InterPro" id="IPR026590">
    <property type="entry name" value="Ssirtuin_cat_dom"/>
</dbReference>
<dbReference type="Gene3D" id="3.40.50.1220">
    <property type="entry name" value="TPP-binding domain"/>
    <property type="match status" value="1"/>
</dbReference>
<comment type="caution">
    <text evidence="4">Lacks conserved residue(s) required for the propagation of feature annotation.</text>
</comment>
<feature type="domain" description="Deacetylase sirtuin-type" evidence="5">
    <location>
        <begin position="3"/>
        <end position="142"/>
    </location>
</feature>
<proteinExistence type="inferred from homology"/>
<organism evidence="6 7">
    <name type="scientific">Decorospora gaudefroyi</name>
    <dbReference type="NCBI Taxonomy" id="184978"/>
    <lineage>
        <taxon>Eukaryota</taxon>
        <taxon>Fungi</taxon>
        <taxon>Dikarya</taxon>
        <taxon>Ascomycota</taxon>
        <taxon>Pezizomycotina</taxon>
        <taxon>Dothideomycetes</taxon>
        <taxon>Pleosporomycetidae</taxon>
        <taxon>Pleosporales</taxon>
        <taxon>Pleosporineae</taxon>
        <taxon>Pleosporaceae</taxon>
        <taxon>Decorospora</taxon>
    </lineage>
</organism>
<evidence type="ECO:0000256" key="4">
    <source>
        <dbReference type="PROSITE-ProRule" id="PRU00236"/>
    </source>
</evidence>
<reference evidence="6" key="1">
    <citation type="submission" date="2020-01" db="EMBL/GenBank/DDBJ databases">
        <authorList>
            <consortium name="DOE Joint Genome Institute"/>
            <person name="Haridas S."/>
            <person name="Albert R."/>
            <person name="Binder M."/>
            <person name="Bloem J."/>
            <person name="Labutti K."/>
            <person name="Salamov A."/>
            <person name="Andreopoulos B."/>
            <person name="Baker S.E."/>
            <person name="Barry K."/>
            <person name="Bills G."/>
            <person name="Bluhm B.H."/>
            <person name="Cannon C."/>
            <person name="Castanera R."/>
            <person name="Culley D.E."/>
            <person name="Daum C."/>
            <person name="Ezra D."/>
            <person name="Gonzalez J.B."/>
            <person name="Henrissat B."/>
            <person name="Kuo A."/>
            <person name="Liang C."/>
            <person name="Lipzen A."/>
            <person name="Lutzoni F."/>
            <person name="Magnuson J."/>
            <person name="Mondo S."/>
            <person name="Nolan M."/>
            <person name="Ohm R."/>
            <person name="Pangilinan J."/>
            <person name="Park H.-J."/>
            <person name="Ramirez L."/>
            <person name="Alfaro M."/>
            <person name="Sun H."/>
            <person name="Tritt A."/>
            <person name="Yoshinaga Y."/>
            <person name="Zwiers L.-H."/>
            <person name="Turgeon B.G."/>
            <person name="Goodwin S.B."/>
            <person name="Spatafora J.W."/>
            <person name="Crous P.W."/>
            <person name="Grigoriev I.V."/>
        </authorList>
    </citation>
    <scope>NUCLEOTIDE SEQUENCE</scope>
    <source>
        <strain evidence="6">P77</strain>
    </source>
</reference>
<keyword evidence="7" id="KW-1185">Reference proteome</keyword>
<dbReference type="InterPro" id="IPR050134">
    <property type="entry name" value="NAD-dep_sirtuin_deacylases"/>
</dbReference>
<dbReference type="AlphaFoldDB" id="A0A6A5KB35"/>
<keyword evidence="3" id="KW-0520">NAD</keyword>
<dbReference type="GO" id="GO:0005634">
    <property type="term" value="C:nucleus"/>
    <property type="evidence" value="ECO:0007669"/>
    <property type="project" value="TreeGrafter"/>
</dbReference>
<evidence type="ECO:0000313" key="7">
    <source>
        <dbReference type="Proteomes" id="UP000800040"/>
    </source>
</evidence>
<dbReference type="Pfam" id="PF02146">
    <property type="entry name" value="SIR2"/>
    <property type="match status" value="1"/>
</dbReference>
<name>A0A6A5KB35_9PLEO</name>
<dbReference type="InterPro" id="IPR029035">
    <property type="entry name" value="DHS-like_NAD/FAD-binding_dom"/>
</dbReference>
<evidence type="ECO:0000256" key="2">
    <source>
        <dbReference type="ARBA" id="ARBA00022679"/>
    </source>
</evidence>
<dbReference type="PROSITE" id="PS50305">
    <property type="entry name" value="SIRTUIN"/>
    <property type="match status" value="1"/>
</dbReference>
<evidence type="ECO:0000313" key="6">
    <source>
        <dbReference type="EMBL" id="KAF1832347.1"/>
    </source>
</evidence>
<dbReference type="PANTHER" id="PTHR11085:SF10">
    <property type="entry name" value="NAD-DEPENDENT PROTEIN DEACYLASE SIRTUIN-5, MITOCHONDRIAL-RELATED"/>
    <property type="match status" value="1"/>
</dbReference>
<sequence>MDRASDETAWLRFADFLKASSRVLCAVGAGLSAPSGLTTWRGTNGLWSDIKLKELASPEKFEQDPVTVWTFYGDRMLKTLAAQPNAAHYALGALARWHVEWLTVNQNVDSRDNRLLEQTEHPASTLLDIHGTLRNVRCTACD</sequence>
<dbReference type="OrthoDB" id="424302at2759"/>
<dbReference type="SUPFAM" id="SSF52467">
    <property type="entry name" value="DHS-like NAD/FAD-binding domain"/>
    <property type="match status" value="1"/>
</dbReference>